<dbReference type="Proteomes" id="UP000605970">
    <property type="component" value="Unassembled WGS sequence"/>
</dbReference>
<comment type="caution">
    <text evidence="1">The sequence shown here is derived from an EMBL/GenBank/DDBJ whole genome shotgun (WGS) entry which is preliminary data.</text>
</comment>
<keyword evidence="2" id="KW-1185">Reference proteome</keyword>
<accession>A0A8S9ZZ42</accession>
<name>A0A8S9ZZ42_9BILA</name>
<evidence type="ECO:0000313" key="2">
    <source>
        <dbReference type="Proteomes" id="UP000605970"/>
    </source>
</evidence>
<dbReference type="EMBL" id="JABEBT010000013">
    <property type="protein sequence ID" value="KAF7638276.1"/>
    <property type="molecule type" value="Genomic_DNA"/>
</dbReference>
<evidence type="ECO:0000313" key="1">
    <source>
        <dbReference type="EMBL" id="KAF7638276.1"/>
    </source>
</evidence>
<sequence>MVVGYVMDVVVFLKEGFLINLFYI</sequence>
<protein>
    <submittedName>
        <fullName evidence="1">Uncharacterized protein</fullName>
    </submittedName>
</protein>
<organism evidence="1 2">
    <name type="scientific">Meloidogyne graminicola</name>
    <dbReference type="NCBI Taxonomy" id="189291"/>
    <lineage>
        <taxon>Eukaryota</taxon>
        <taxon>Metazoa</taxon>
        <taxon>Ecdysozoa</taxon>
        <taxon>Nematoda</taxon>
        <taxon>Chromadorea</taxon>
        <taxon>Rhabditida</taxon>
        <taxon>Tylenchina</taxon>
        <taxon>Tylenchomorpha</taxon>
        <taxon>Tylenchoidea</taxon>
        <taxon>Meloidogynidae</taxon>
        <taxon>Meloidogyninae</taxon>
        <taxon>Meloidogyne</taxon>
    </lineage>
</organism>
<dbReference type="AlphaFoldDB" id="A0A8S9ZZ42"/>
<gene>
    <name evidence="1" type="ORF">Mgra_00002250</name>
</gene>
<proteinExistence type="predicted"/>
<reference evidence="1" key="1">
    <citation type="journal article" date="2020" name="Ecol. Evol.">
        <title>Genome structure and content of the rice root-knot nematode (Meloidogyne graminicola).</title>
        <authorList>
            <person name="Phan N.T."/>
            <person name="Danchin E.G.J."/>
            <person name="Klopp C."/>
            <person name="Perfus-Barbeoch L."/>
            <person name="Kozlowski D.K."/>
            <person name="Koutsovoulos G.D."/>
            <person name="Lopez-Roques C."/>
            <person name="Bouchez O."/>
            <person name="Zahm M."/>
            <person name="Besnard G."/>
            <person name="Bellafiore S."/>
        </authorList>
    </citation>
    <scope>NUCLEOTIDE SEQUENCE</scope>
    <source>
        <strain evidence="1">VN-18</strain>
    </source>
</reference>